<organism evidence="7 8">
    <name type="scientific">Ambrosia artemisiifolia</name>
    <name type="common">Common ragweed</name>
    <dbReference type="NCBI Taxonomy" id="4212"/>
    <lineage>
        <taxon>Eukaryota</taxon>
        <taxon>Viridiplantae</taxon>
        <taxon>Streptophyta</taxon>
        <taxon>Embryophyta</taxon>
        <taxon>Tracheophyta</taxon>
        <taxon>Spermatophyta</taxon>
        <taxon>Magnoliopsida</taxon>
        <taxon>eudicotyledons</taxon>
        <taxon>Gunneridae</taxon>
        <taxon>Pentapetalae</taxon>
        <taxon>asterids</taxon>
        <taxon>campanulids</taxon>
        <taxon>Asterales</taxon>
        <taxon>Asteraceae</taxon>
        <taxon>Asteroideae</taxon>
        <taxon>Heliantheae alliance</taxon>
        <taxon>Heliantheae</taxon>
        <taxon>Ambrosia</taxon>
    </lineage>
</organism>
<gene>
    <name evidence="7" type="ORF">M8C21_006914</name>
</gene>
<name>A0AAD5BNL0_AMBAR</name>
<dbReference type="PANTHER" id="PTHR47955:SF8">
    <property type="entry name" value="CYTOCHROME P450 71D11-LIKE"/>
    <property type="match status" value="1"/>
</dbReference>
<dbReference type="GO" id="GO:0020037">
    <property type="term" value="F:heme binding"/>
    <property type="evidence" value="ECO:0007669"/>
    <property type="project" value="InterPro"/>
</dbReference>
<dbReference type="Pfam" id="PF00067">
    <property type="entry name" value="p450"/>
    <property type="match status" value="1"/>
</dbReference>
<comment type="similarity">
    <text evidence="1">Belongs to the cytochrome P450 family.</text>
</comment>
<keyword evidence="8" id="KW-1185">Reference proteome</keyword>
<proteinExistence type="inferred from homology"/>
<dbReference type="GO" id="GO:0016705">
    <property type="term" value="F:oxidoreductase activity, acting on paired donors, with incorporation or reduction of molecular oxygen"/>
    <property type="evidence" value="ECO:0007669"/>
    <property type="project" value="InterPro"/>
</dbReference>
<keyword evidence="3" id="KW-0479">Metal-binding</keyword>
<evidence type="ECO:0000256" key="1">
    <source>
        <dbReference type="ARBA" id="ARBA00010617"/>
    </source>
</evidence>
<dbReference type="SUPFAM" id="SSF48264">
    <property type="entry name" value="Cytochrome P450"/>
    <property type="match status" value="1"/>
</dbReference>
<evidence type="ECO:0000256" key="3">
    <source>
        <dbReference type="ARBA" id="ARBA00022723"/>
    </source>
</evidence>
<evidence type="ECO:0000256" key="2">
    <source>
        <dbReference type="ARBA" id="ARBA00022617"/>
    </source>
</evidence>
<evidence type="ECO:0000256" key="6">
    <source>
        <dbReference type="ARBA" id="ARBA00023033"/>
    </source>
</evidence>
<evidence type="ECO:0000256" key="4">
    <source>
        <dbReference type="ARBA" id="ARBA00023002"/>
    </source>
</evidence>
<keyword evidence="5" id="KW-0408">Iron</keyword>
<keyword evidence="4" id="KW-0560">Oxidoreductase</keyword>
<evidence type="ECO:0000313" key="7">
    <source>
        <dbReference type="EMBL" id="KAI7726682.1"/>
    </source>
</evidence>
<accession>A0AAD5BNL0</accession>
<dbReference type="InterPro" id="IPR001128">
    <property type="entry name" value="Cyt_P450"/>
</dbReference>
<evidence type="ECO:0000313" key="8">
    <source>
        <dbReference type="Proteomes" id="UP001206925"/>
    </source>
</evidence>
<dbReference type="AlphaFoldDB" id="A0AAD5BNL0"/>
<dbReference type="GO" id="GO:0004497">
    <property type="term" value="F:monooxygenase activity"/>
    <property type="evidence" value="ECO:0007669"/>
    <property type="project" value="UniProtKB-KW"/>
</dbReference>
<reference evidence="7" key="1">
    <citation type="submission" date="2022-06" db="EMBL/GenBank/DDBJ databases">
        <title>Uncovering the hologenomic basis of an extraordinary plant invasion.</title>
        <authorList>
            <person name="Bieker V.C."/>
            <person name="Martin M.D."/>
            <person name="Gilbert T."/>
            <person name="Hodgins K."/>
            <person name="Battlay P."/>
            <person name="Petersen B."/>
            <person name="Wilson J."/>
        </authorList>
    </citation>
    <scope>NUCLEOTIDE SEQUENCE</scope>
    <source>
        <strain evidence="7">AA19_3_7</strain>
        <tissue evidence="7">Leaf</tissue>
    </source>
</reference>
<sequence length="193" mass="21877">MFSPYGDYWRQLRRICNTELLSSKHVQSLRPIREQEVSNLIHTIFNQSGSVIDLSKLIYALTYGITTRSVFGKKVKNQETLVSLVSEAIEISGGFTLTDLYPSIKVISLLSGFRSKLEKMHQEIDKMLNDIIQEHKTHEDGKGDVNHLLIDALLKVHEYGNLEVPLTIDNIKAIILVSKSLFLFEVSVSVYLG</sequence>
<dbReference type="EMBL" id="JAMZMK010011607">
    <property type="protein sequence ID" value="KAI7726682.1"/>
    <property type="molecule type" value="Genomic_DNA"/>
</dbReference>
<keyword evidence="2" id="KW-0349">Heme</keyword>
<dbReference type="Proteomes" id="UP001206925">
    <property type="component" value="Unassembled WGS sequence"/>
</dbReference>
<protein>
    <submittedName>
        <fullName evidence="7">Uncharacterized protein</fullName>
    </submittedName>
</protein>
<comment type="caution">
    <text evidence="7">The sequence shown here is derived from an EMBL/GenBank/DDBJ whole genome shotgun (WGS) entry which is preliminary data.</text>
</comment>
<dbReference type="InterPro" id="IPR036396">
    <property type="entry name" value="Cyt_P450_sf"/>
</dbReference>
<dbReference type="GO" id="GO:0051762">
    <property type="term" value="P:sesquiterpene biosynthetic process"/>
    <property type="evidence" value="ECO:0007669"/>
    <property type="project" value="UniProtKB-ARBA"/>
</dbReference>
<dbReference type="GO" id="GO:0005506">
    <property type="term" value="F:iron ion binding"/>
    <property type="evidence" value="ECO:0007669"/>
    <property type="project" value="InterPro"/>
</dbReference>
<dbReference type="PANTHER" id="PTHR47955">
    <property type="entry name" value="CYTOCHROME P450 FAMILY 71 PROTEIN"/>
    <property type="match status" value="1"/>
</dbReference>
<evidence type="ECO:0000256" key="5">
    <source>
        <dbReference type="ARBA" id="ARBA00023004"/>
    </source>
</evidence>
<keyword evidence="6" id="KW-0503">Monooxygenase</keyword>
<dbReference type="Gene3D" id="1.10.630.10">
    <property type="entry name" value="Cytochrome P450"/>
    <property type="match status" value="1"/>
</dbReference>